<proteinExistence type="predicted"/>
<evidence type="ECO:0000313" key="2">
    <source>
        <dbReference type="Proteomes" id="UP001597601"/>
    </source>
</evidence>
<gene>
    <name evidence="1" type="ORF">ACFSYC_02650</name>
</gene>
<dbReference type="EMBL" id="JBHUON010000002">
    <property type="protein sequence ID" value="MFD2863576.1"/>
    <property type="molecule type" value="Genomic_DNA"/>
</dbReference>
<dbReference type="RefSeq" id="WP_377123234.1">
    <property type="nucleotide sequence ID" value="NZ_JBHUON010000002.1"/>
</dbReference>
<accession>A0ABW5XJN0</accession>
<comment type="caution">
    <text evidence="1">The sequence shown here is derived from an EMBL/GenBank/DDBJ whole genome shotgun (WGS) entry which is preliminary data.</text>
</comment>
<sequence length="183" mass="21937">MKNRTNNRSYELTDFSKLSNKELAEAFVFPSKTPVTVQEKKEEEDFWIERRKQFANRTPQQQIYDKLLQLKFQLEDYVVSNQYQAVLNFGYFLNEYVNRQEKPDKEFAADIDIKPAVLSQYINNHRRPPEKFVIRLELHSNGMIPALAWFKLLQKDKEHEIMTDTGIRKEESKHIKNKLEFAY</sequence>
<reference evidence="2" key="1">
    <citation type="journal article" date="2019" name="Int. J. Syst. Evol. Microbiol.">
        <title>The Global Catalogue of Microorganisms (GCM) 10K type strain sequencing project: providing services to taxonomists for standard genome sequencing and annotation.</title>
        <authorList>
            <consortium name="The Broad Institute Genomics Platform"/>
            <consortium name="The Broad Institute Genome Sequencing Center for Infectious Disease"/>
            <person name="Wu L."/>
            <person name="Ma J."/>
        </authorList>
    </citation>
    <scope>NUCLEOTIDE SEQUENCE [LARGE SCALE GENOMIC DNA]</scope>
    <source>
        <strain evidence="2">KCTC 52232</strain>
    </source>
</reference>
<organism evidence="1 2">
    <name type="scientific">Mucilaginibacter antarcticus</name>
    <dbReference type="NCBI Taxonomy" id="1855725"/>
    <lineage>
        <taxon>Bacteria</taxon>
        <taxon>Pseudomonadati</taxon>
        <taxon>Bacteroidota</taxon>
        <taxon>Sphingobacteriia</taxon>
        <taxon>Sphingobacteriales</taxon>
        <taxon>Sphingobacteriaceae</taxon>
        <taxon>Mucilaginibacter</taxon>
    </lineage>
</organism>
<evidence type="ECO:0008006" key="3">
    <source>
        <dbReference type="Google" id="ProtNLM"/>
    </source>
</evidence>
<name>A0ABW5XJN0_9SPHI</name>
<protein>
    <recommendedName>
        <fullName evidence="3">HTH cro/C1-type domain-containing protein</fullName>
    </recommendedName>
</protein>
<evidence type="ECO:0000313" key="1">
    <source>
        <dbReference type="EMBL" id="MFD2863576.1"/>
    </source>
</evidence>
<dbReference type="Proteomes" id="UP001597601">
    <property type="component" value="Unassembled WGS sequence"/>
</dbReference>
<keyword evidence="2" id="KW-1185">Reference proteome</keyword>